<feature type="region of interest" description="Disordered" evidence="1">
    <location>
        <begin position="77"/>
        <end position="105"/>
    </location>
</feature>
<dbReference type="Proteomes" id="UP000646548">
    <property type="component" value="Unassembled WGS sequence"/>
</dbReference>
<comment type="caution">
    <text evidence="2">The sequence shown here is derived from an EMBL/GenBank/DDBJ whole genome shotgun (WGS) entry which is preliminary data.</text>
</comment>
<gene>
    <name evidence="2" type="ORF">FQA47_025137</name>
</gene>
<dbReference type="AlphaFoldDB" id="A0A834FG86"/>
<organism evidence="2 3">
    <name type="scientific">Oryzias melastigma</name>
    <name type="common">Marine medaka</name>
    <dbReference type="NCBI Taxonomy" id="30732"/>
    <lineage>
        <taxon>Eukaryota</taxon>
        <taxon>Metazoa</taxon>
        <taxon>Chordata</taxon>
        <taxon>Craniata</taxon>
        <taxon>Vertebrata</taxon>
        <taxon>Euteleostomi</taxon>
        <taxon>Actinopterygii</taxon>
        <taxon>Neopterygii</taxon>
        <taxon>Teleostei</taxon>
        <taxon>Neoteleostei</taxon>
        <taxon>Acanthomorphata</taxon>
        <taxon>Ovalentaria</taxon>
        <taxon>Atherinomorphae</taxon>
        <taxon>Beloniformes</taxon>
        <taxon>Adrianichthyidae</taxon>
        <taxon>Oryziinae</taxon>
        <taxon>Oryzias</taxon>
    </lineage>
</organism>
<evidence type="ECO:0000313" key="2">
    <source>
        <dbReference type="EMBL" id="KAF6731477.1"/>
    </source>
</evidence>
<proteinExistence type="predicted"/>
<dbReference type="EMBL" id="WKFB01000214">
    <property type="protein sequence ID" value="KAF6731477.1"/>
    <property type="molecule type" value="Genomic_DNA"/>
</dbReference>
<evidence type="ECO:0000313" key="3">
    <source>
        <dbReference type="Proteomes" id="UP000646548"/>
    </source>
</evidence>
<reference evidence="2" key="1">
    <citation type="journal article" name="BMC Genomics">
        <title>Long-read sequencing and de novo genome assembly of marine medaka (Oryzias melastigma).</title>
        <authorList>
            <person name="Liang P."/>
            <person name="Saqib H.S.A."/>
            <person name="Ni X."/>
            <person name="Shen Y."/>
        </authorList>
    </citation>
    <scope>NUCLEOTIDE SEQUENCE</scope>
    <source>
        <strain evidence="2">Bigg-433</strain>
    </source>
</reference>
<sequence length="105" mass="12214">MRSDIEPAVSSHTELTEPVLSGCVVANVQNLFFFKDNNLIQKMNCTLYIKSYIKQRRLGQENKNYCIKLKETALKEQKRVRRNDKTKTISEKESKTCDKSRVVSK</sequence>
<evidence type="ECO:0000256" key="1">
    <source>
        <dbReference type="SAM" id="MobiDB-lite"/>
    </source>
</evidence>
<name>A0A834FG86_ORYME</name>
<protein>
    <submittedName>
        <fullName evidence="2">Uncharacterized protein</fullName>
    </submittedName>
</protein>
<accession>A0A834FG86</accession>